<evidence type="ECO:0000256" key="2">
    <source>
        <dbReference type="SAM" id="MobiDB-lite"/>
    </source>
</evidence>
<dbReference type="EMBL" id="HBGO01032654">
    <property type="protein sequence ID" value="CAD9357207.1"/>
    <property type="molecule type" value="Transcribed_RNA"/>
</dbReference>
<feature type="region of interest" description="Disordered" evidence="2">
    <location>
        <begin position="259"/>
        <end position="280"/>
    </location>
</feature>
<keyword evidence="1" id="KW-0175">Coiled coil</keyword>
<organism evidence="3">
    <name type="scientific">Trieres chinensis</name>
    <name type="common">Marine centric diatom</name>
    <name type="synonym">Odontella sinensis</name>
    <dbReference type="NCBI Taxonomy" id="1514140"/>
    <lineage>
        <taxon>Eukaryota</taxon>
        <taxon>Sar</taxon>
        <taxon>Stramenopiles</taxon>
        <taxon>Ochrophyta</taxon>
        <taxon>Bacillariophyta</taxon>
        <taxon>Mediophyceae</taxon>
        <taxon>Biddulphiophycidae</taxon>
        <taxon>Eupodiscales</taxon>
        <taxon>Parodontellaceae</taxon>
        <taxon>Trieres</taxon>
    </lineage>
</organism>
<name>A0A7S2EUC5_TRICV</name>
<feature type="compositionally biased region" description="Polar residues" evidence="2">
    <location>
        <begin position="264"/>
        <end position="280"/>
    </location>
</feature>
<evidence type="ECO:0000256" key="1">
    <source>
        <dbReference type="SAM" id="Coils"/>
    </source>
</evidence>
<proteinExistence type="predicted"/>
<protein>
    <submittedName>
        <fullName evidence="3">Uncharacterized protein</fullName>
    </submittedName>
</protein>
<dbReference type="AlphaFoldDB" id="A0A7S2EUC5"/>
<gene>
    <name evidence="3" type="ORF">OSIN01602_LOCUS18823</name>
</gene>
<reference evidence="3" key="1">
    <citation type="submission" date="2021-01" db="EMBL/GenBank/DDBJ databases">
        <authorList>
            <person name="Corre E."/>
            <person name="Pelletier E."/>
            <person name="Niang G."/>
            <person name="Scheremetjew M."/>
            <person name="Finn R."/>
            <person name="Kale V."/>
            <person name="Holt S."/>
            <person name="Cochrane G."/>
            <person name="Meng A."/>
            <person name="Brown T."/>
            <person name="Cohen L."/>
        </authorList>
    </citation>
    <scope>NUCLEOTIDE SEQUENCE</scope>
    <source>
        <strain evidence="3">Grunow 1884</strain>
    </source>
</reference>
<sequence length="280" mass="32050">MTLENVSKIQSLQDEHHLSSLIIPKPSPMRNRVRFSVESIPEEQPENISSRSLLDQLPLIGSLRNLVARSPVSTIESSPAGSPLPSPNLARPTMERFSSHSSTRRLVAEALDRESQLLRFRKGQSSATEIVVKEMERESIEIELMNERTHVEQLKLEAKDMMIQVEILRRQVDQLEEKKNELINEVGQEQVIVEANTGERDALRTVSERMLGENSALQQRVKDIRKQRDAIRREQRMRSTLKERGLLSLQRRSLRDLSTRSNRNGGLSSVGWQQSWKSCA</sequence>
<accession>A0A7S2EUC5</accession>
<feature type="coiled-coil region" evidence="1">
    <location>
        <begin position="137"/>
        <end position="244"/>
    </location>
</feature>
<feature type="region of interest" description="Disordered" evidence="2">
    <location>
        <begin position="72"/>
        <end position="102"/>
    </location>
</feature>
<evidence type="ECO:0000313" key="3">
    <source>
        <dbReference type="EMBL" id="CAD9357207.1"/>
    </source>
</evidence>